<name>A0A3B0VMC5_9ZZZZ</name>
<feature type="transmembrane region" description="Helical" evidence="1">
    <location>
        <begin position="28"/>
        <end position="48"/>
    </location>
</feature>
<keyword evidence="1" id="KW-1133">Transmembrane helix</keyword>
<evidence type="ECO:0000313" key="3">
    <source>
        <dbReference type="EMBL" id="VAW44685.1"/>
    </source>
</evidence>
<dbReference type="GO" id="GO:0009055">
    <property type="term" value="F:electron transfer activity"/>
    <property type="evidence" value="ECO:0007669"/>
    <property type="project" value="InterPro"/>
</dbReference>
<feature type="transmembrane region" description="Helical" evidence="1">
    <location>
        <begin position="160"/>
        <end position="177"/>
    </location>
</feature>
<dbReference type="Pfam" id="PF06181">
    <property type="entry name" value="Urate_ox_N"/>
    <property type="match status" value="1"/>
</dbReference>
<feature type="non-terminal residue" evidence="3">
    <location>
        <position position="1"/>
    </location>
</feature>
<dbReference type="GO" id="GO:0020037">
    <property type="term" value="F:heme binding"/>
    <property type="evidence" value="ECO:0007669"/>
    <property type="project" value="InterPro"/>
</dbReference>
<protein>
    <submittedName>
        <fullName evidence="3">FIG137887: membrane protein related to purine degradation</fullName>
    </submittedName>
</protein>
<feature type="transmembrane region" description="Helical" evidence="1">
    <location>
        <begin position="107"/>
        <end position="125"/>
    </location>
</feature>
<evidence type="ECO:0000256" key="1">
    <source>
        <dbReference type="SAM" id="Phobius"/>
    </source>
</evidence>
<sequence length="275" mass="30178">GLGVATLVVGWLVYDLLCKSALVKKQKLFALLGFVLVVALTYGLTQLISARAAYIHVGAMLGTLMVANVFFVIIPAQKIMVKAAINGETNDPGLGQKALLRSIHNNYMTLPVLFIMISNHFPSTFGNTHSWLILAALILIGVMIRHWFNLKGKGKGKKNLWLLPLAFLAMVFLVIITKPAGYQQHNSTGLSDTAVMTMIETHCQSCHASQPSSEVFTTAPKDMILENLEQVIMNAETITAQTINSKIMPLGNTTMMTDKERQQLAQWLAAKTQQP</sequence>
<reference evidence="3" key="1">
    <citation type="submission" date="2018-06" db="EMBL/GenBank/DDBJ databases">
        <authorList>
            <person name="Zhirakovskaya E."/>
        </authorList>
    </citation>
    <scope>NUCLEOTIDE SEQUENCE</scope>
</reference>
<keyword evidence="1" id="KW-0812">Transmembrane</keyword>
<dbReference type="SUPFAM" id="SSF46626">
    <property type="entry name" value="Cytochrome c"/>
    <property type="match status" value="1"/>
</dbReference>
<dbReference type="InterPro" id="IPR036909">
    <property type="entry name" value="Cyt_c-like_dom_sf"/>
</dbReference>
<gene>
    <name evidence="3" type="ORF">MNBD_GAMMA02-1529</name>
</gene>
<accession>A0A3B0VMC5</accession>
<proteinExistence type="predicted"/>
<dbReference type="InterPro" id="IPR010389">
    <property type="entry name" value="Urate_ox_N"/>
</dbReference>
<feature type="domain" description="Urate oxidase N-terminal" evidence="2">
    <location>
        <begin position="2"/>
        <end position="174"/>
    </location>
</feature>
<dbReference type="EMBL" id="UOFA01000126">
    <property type="protein sequence ID" value="VAW44685.1"/>
    <property type="molecule type" value="Genomic_DNA"/>
</dbReference>
<dbReference type="AlphaFoldDB" id="A0A3B0VMC5"/>
<feature type="transmembrane region" description="Helical" evidence="1">
    <location>
        <begin position="54"/>
        <end position="74"/>
    </location>
</feature>
<evidence type="ECO:0000259" key="2">
    <source>
        <dbReference type="Pfam" id="PF06181"/>
    </source>
</evidence>
<organism evidence="3">
    <name type="scientific">hydrothermal vent metagenome</name>
    <dbReference type="NCBI Taxonomy" id="652676"/>
    <lineage>
        <taxon>unclassified sequences</taxon>
        <taxon>metagenomes</taxon>
        <taxon>ecological metagenomes</taxon>
    </lineage>
</organism>
<keyword evidence="1" id="KW-0472">Membrane</keyword>
<feature type="transmembrane region" description="Helical" evidence="1">
    <location>
        <begin position="131"/>
        <end position="148"/>
    </location>
</feature>